<evidence type="ECO:0000313" key="8">
    <source>
        <dbReference type="Proteomes" id="UP000631114"/>
    </source>
</evidence>
<keyword evidence="8" id="KW-1185">Reference proteome</keyword>
<dbReference type="GO" id="GO:0046872">
    <property type="term" value="F:metal ion binding"/>
    <property type="evidence" value="ECO:0007669"/>
    <property type="project" value="UniProtKB-UniRule"/>
</dbReference>
<dbReference type="GO" id="GO:0020037">
    <property type="term" value="F:heme binding"/>
    <property type="evidence" value="ECO:0007669"/>
    <property type="project" value="UniProtKB-UniRule"/>
</dbReference>
<sequence length="163" mass="18502">MFSHLKFSVSVPRISLENGGFLETSFCCPISFKYLHKPNYLACTSKLLFQVYDATPFMDDHPGGDEVLLSATGKDATNDFEDVGHSDVAREMMDKYYIGEIDPSTVPLRPTNVPLLQPHEEVPVAVERQSKFKNVETRLDFQDMVLSLHFLVVRARDAAFKVW</sequence>
<reference evidence="7 8" key="1">
    <citation type="submission" date="2020-10" db="EMBL/GenBank/DDBJ databases">
        <title>The Coptis chinensis genome and diversification of protoberbering-type alkaloids.</title>
        <authorList>
            <person name="Wang B."/>
            <person name="Shu S."/>
            <person name="Song C."/>
            <person name="Liu Y."/>
        </authorList>
    </citation>
    <scope>NUCLEOTIDE SEQUENCE [LARGE SCALE GENOMIC DNA]</scope>
    <source>
        <strain evidence="7">HL-2020</strain>
        <tissue evidence="7">Leaf</tissue>
    </source>
</reference>
<keyword evidence="2 5" id="KW-0479">Metal-binding</keyword>
<dbReference type="Pfam" id="PF00173">
    <property type="entry name" value="Cyt-b5"/>
    <property type="match status" value="1"/>
</dbReference>
<dbReference type="SMART" id="SM01117">
    <property type="entry name" value="Cyt-b5"/>
    <property type="match status" value="1"/>
</dbReference>
<keyword evidence="3 5" id="KW-0408">Iron</keyword>
<dbReference type="InterPro" id="IPR018506">
    <property type="entry name" value="Cyt_B5_heme-BS"/>
</dbReference>
<comment type="similarity">
    <text evidence="4 5">Belongs to the cytochrome b5 family.</text>
</comment>
<comment type="caution">
    <text evidence="7">The sequence shown here is derived from an EMBL/GenBank/DDBJ whole genome shotgun (WGS) entry which is preliminary data.</text>
</comment>
<dbReference type="InterPro" id="IPR050668">
    <property type="entry name" value="Cytochrome_b5"/>
</dbReference>
<evidence type="ECO:0000256" key="3">
    <source>
        <dbReference type="ARBA" id="ARBA00023004"/>
    </source>
</evidence>
<dbReference type="PROSITE" id="PS00191">
    <property type="entry name" value="CYTOCHROME_B5_1"/>
    <property type="match status" value="1"/>
</dbReference>
<dbReference type="PANTHER" id="PTHR19359">
    <property type="entry name" value="CYTOCHROME B5"/>
    <property type="match status" value="1"/>
</dbReference>
<dbReference type="OrthoDB" id="260519at2759"/>
<evidence type="ECO:0000256" key="4">
    <source>
        <dbReference type="ARBA" id="ARBA00038168"/>
    </source>
</evidence>
<dbReference type="AlphaFoldDB" id="A0A835GVH6"/>
<dbReference type="PROSITE" id="PS50255">
    <property type="entry name" value="CYTOCHROME_B5_2"/>
    <property type="match status" value="1"/>
</dbReference>
<organism evidence="7 8">
    <name type="scientific">Coptis chinensis</name>
    <dbReference type="NCBI Taxonomy" id="261450"/>
    <lineage>
        <taxon>Eukaryota</taxon>
        <taxon>Viridiplantae</taxon>
        <taxon>Streptophyta</taxon>
        <taxon>Embryophyta</taxon>
        <taxon>Tracheophyta</taxon>
        <taxon>Spermatophyta</taxon>
        <taxon>Magnoliopsida</taxon>
        <taxon>Ranunculales</taxon>
        <taxon>Ranunculaceae</taxon>
        <taxon>Coptidoideae</taxon>
        <taxon>Coptis</taxon>
    </lineage>
</organism>
<dbReference type="SUPFAM" id="SSF55856">
    <property type="entry name" value="Cytochrome b5-like heme/steroid binding domain"/>
    <property type="match status" value="1"/>
</dbReference>
<dbReference type="GO" id="GO:0016020">
    <property type="term" value="C:membrane"/>
    <property type="evidence" value="ECO:0007669"/>
    <property type="project" value="TreeGrafter"/>
</dbReference>
<dbReference type="PRINTS" id="PR00363">
    <property type="entry name" value="CYTOCHROMEB5"/>
</dbReference>
<evidence type="ECO:0000259" key="6">
    <source>
        <dbReference type="PROSITE" id="PS50255"/>
    </source>
</evidence>
<evidence type="ECO:0000256" key="5">
    <source>
        <dbReference type="RuleBase" id="RU362121"/>
    </source>
</evidence>
<accession>A0A835GVH6</accession>
<dbReference type="InterPro" id="IPR001199">
    <property type="entry name" value="Cyt_B5-like_heme/steroid-bd"/>
</dbReference>
<dbReference type="Gene3D" id="3.10.120.10">
    <property type="entry name" value="Cytochrome b5-like heme/steroid binding domain"/>
    <property type="match status" value="1"/>
</dbReference>
<evidence type="ECO:0000256" key="1">
    <source>
        <dbReference type="ARBA" id="ARBA00022617"/>
    </source>
</evidence>
<keyword evidence="1 5" id="KW-0349">Heme</keyword>
<gene>
    <name evidence="7" type="ORF">IFM89_039889</name>
</gene>
<proteinExistence type="inferred from homology"/>
<dbReference type="Proteomes" id="UP000631114">
    <property type="component" value="Unassembled WGS sequence"/>
</dbReference>
<dbReference type="EMBL" id="JADFTS010000065">
    <property type="protein sequence ID" value="KAF9586892.1"/>
    <property type="molecule type" value="Genomic_DNA"/>
</dbReference>
<name>A0A835GVH6_9MAGN</name>
<dbReference type="InterPro" id="IPR036400">
    <property type="entry name" value="Cyt_B5-like_heme/steroid_sf"/>
</dbReference>
<protein>
    <recommendedName>
        <fullName evidence="6">Cytochrome b5 heme-binding domain-containing protein</fullName>
    </recommendedName>
</protein>
<dbReference type="PANTHER" id="PTHR19359:SF135">
    <property type="entry name" value="CYTOCHROME B5 ISOFORM E"/>
    <property type="match status" value="1"/>
</dbReference>
<evidence type="ECO:0000256" key="2">
    <source>
        <dbReference type="ARBA" id="ARBA00022723"/>
    </source>
</evidence>
<feature type="domain" description="Cytochrome b5 heme-binding" evidence="6">
    <location>
        <begin position="50"/>
        <end position="102"/>
    </location>
</feature>
<evidence type="ECO:0000313" key="7">
    <source>
        <dbReference type="EMBL" id="KAF9586892.1"/>
    </source>
</evidence>